<organism evidence="2 3">
    <name type="scientific">Sulfurospirillum multivorans (strain DM 12446 / JCM 15788 / NBRC 109480)</name>
    <dbReference type="NCBI Taxonomy" id="1150621"/>
    <lineage>
        <taxon>Bacteria</taxon>
        <taxon>Pseudomonadati</taxon>
        <taxon>Campylobacterota</taxon>
        <taxon>Epsilonproteobacteria</taxon>
        <taxon>Campylobacterales</taxon>
        <taxon>Sulfurospirillaceae</taxon>
        <taxon>Sulfurospirillum</taxon>
    </lineage>
</organism>
<dbReference type="InterPro" id="IPR018958">
    <property type="entry name" value="Knr4/Smi1-like_dom"/>
</dbReference>
<evidence type="ECO:0000259" key="1">
    <source>
        <dbReference type="SMART" id="SM00860"/>
    </source>
</evidence>
<dbReference type="SMART" id="SM00860">
    <property type="entry name" value="SMI1_KNR4"/>
    <property type="match status" value="1"/>
</dbReference>
<dbReference type="Proteomes" id="UP000019322">
    <property type="component" value="Chromosome"/>
</dbReference>
<accession>A0AA86AM40</accession>
<reference evidence="2 3" key="1">
    <citation type="journal article" date="2014" name="Environ. Microbiol.">
        <title>Insights into organohalide respiration and the versatile catabolism of Sulfurospirillum multivorans gained from comparative genomics and physiological studies.</title>
        <authorList>
            <person name="Goris T."/>
            <person name="Schubert T."/>
            <person name="Gadkari J."/>
            <person name="Wubet T."/>
            <person name="Tarkka M."/>
            <person name="Buscot F."/>
            <person name="Adrian L."/>
            <person name="Diekert G."/>
        </authorList>
    </citation>
    <scope>NUCLEOTIDE SEQUENCE [LARGE SCALE GENOMIC DNA]</scope>
    <source>
        <strain evidence="3">DM 12446 / JCM 15788 / NBRC 109480</strain>
    </source>
</reference>
<dbReference type="RefSeq" id="WP_025345175.1">
    <property type="nucleotide sequence ID" value="NZ_CP007201.1"/>
</dbReference>
<evidence type="ECO:0000313" key="2">
    <source>
        <dbReference type="EMBL" id="AHJ13325.1"/>
    </source>
</evidence>
<evidence type="ECO:0000313" key="3">
    <source>
        <dbReference type="Proteomes" id="UP000019322"/>
    </source>
</evidence>
<dbReference type="Pfam" id="PF09346">
    <property type="entry name" value="SMI1_KNR4"/>
    <property type="match status" value="1"/>
</dbReference>
<dbReference type="KEGG" id="smul:SMUL_2070"/>
<proteinExistence type="predicted"/>
<dbReference type="AlphaFoldDB" id="A0AA86AM40"/>
<gene>
    <name evidence="2" type="ORF">SMUL_2070</name>
</gene>
<dbReference type="EMBL" id="CP007201">
    <property type="protein sequence ID" value="AHJ13325.1"/>
    <property type="molecule type" value="Genomic_DNA"/>
</dbReference>
<dbReference type="Gene3D" id="3.40.1580.10">
    <property type="entry name" value="SMI1/KNR4-like"/>
    <property type="match status" value="1"/>
</dbReference>
<sequence>MKDIAVYRDYGKIDSKVIIDFAKSMDVIFPNSYIELLSQHNALTPLNSYASFVDIDGGEGLCGVSFFGFGYQKIEVYDEESLALFQNSLGPSAAIERSQPDEYISKHIIAIGCTGAGDYICFDYRKDPTSSEPEVVFMYHDLYIKDEQENPKMAISKIANNFEEFIDMLHE</sequence>
<dbReference type="InterPro" id="IPR037883">
    <property type="entry name" value="Knr4/Smi1-like_sf"/>
</dbReference>
<name>A0AA86AM40_SULMK</name>
<feature type="domain" description="Knr4/Smi1-like" evidence="1">
    <location>
        <begin position="12"/>
        <end position="168"/>
    </location>
</feature>
<dbReference type="SUPFAM" id="SSF160631">
    <property type="entry name" value="SMI1/KNR4-like"/>
    <property type="match status" value="1"/>
</dbReference>
<protein>
    <submittedName>
        <fullName evidence="2">SMI1/KNR4 family protein</fullName>
    </submittedName>
</protein>